<dbReference type="Pfam" id="PF01272">
    <property type="entry name" value="GreA_GreB"/>
    <property type="match status" value="1"/>
</dbReference>
<dbReference type="InterPro" id="IPR036805">
    <property type="entry name" value="Tscrpt_elong_fac_GreA/B_N_sf"/>
</dbReference>
<dbReference type="RefSeq" id="WP_010119393.1">
    <property type="nucleotide sequence ID" value="NZ_DAITTW010000048.1"/>
</dbReference>
<evidence type="ECO:0000256" key="7">
    <source>
        <dbReference type="ARBA" id="ARBA00030776"/>
    </source>
</evidence>
<dbReference type="GO" id="GO:0003677">
    <property type="term" value="F:DNA binding"/>
    <property type="evidence" value="ECO:0007669"/>
    <property type="project" value="UniProtKB-UniRule"/>
</dbReference>
<keyword evidence="12" id="KW-0648">Protein biosynthesis</keyword>
<evidence type="ECO:0000256" key="9">
    <source>
        <dbReference type="SAM" id="MobiDB-lite"/>
    </source>
</evidence>
<protein>
    <recommendedName>
        <fullName evidence="2 8">Transcription elongation factor GreA</fullName>
    </recommendedName>
    <alternativeName>
        <fullName evidence="7 8">Transcript cleavage factor GreA</fullName>
    </alternativeName>
</protein>
<dbReference type="HAMAP" id="MF_00105">
    <property type="entry name" value="GreA_GreB"/>
    <property type="match status" value="1"/>
</dbReference>
<evidence type="ECO:0000313" key="12">
    <source>
        <dbReference type="EMBL" id="HCT14885.1"/>
    </source>
</evidence>
<dbReference type="GO" id="GO:0070063">
    <property type="term" value="F:RNA polymerase binding"/>
    <property type="evidence" value="ECO:0007669"/>
    <property type="project" value="InterPro"/>
</dbReference>
<evidence type="ECO:0000259" key="10">
    <source>
        <dbReference type="Pfam" id="PF01272"/>
    </source>
</evidence>
<proteinExistence type="inferred from homology"/>
<keyword evidence="4 8" id="KW-0238">DNA-binding</keyword>
<dbReference type="Gene3D" id="3.10.50.30">
    <property type="entry name" value="Transcription elongation factor, GreA/GreB, C-terminal domain"/>
    <property type="match status" value="1"/>
</dbReference>
<dbReference type="PROSITE" id="PS00829">
    <property type="entry name" value="GREAB_1"/>
    <property type="match status" value="1"/>
</dbReference>
<reference evidence="12 13" key="1">
    <citation type="journal article" date="2018" name="Nat. Biotechnol.">
        <title>A standardized bacterial taxonomy based on genome phylogeny substantially revises the tree of life.</title>
        <authorList>
            <person name="Parks D.H."/>
            <person name="Chuvochina M."/>
            <person name="Waite D.W."/>
            <person name="Rinke C."/>
            <person name="Skarshewski A."/>
            <person name="Chaumeil P.A."/>
            <person name="Hugenholtz P."/>
        </authorList>
    </citation>
    <scope>NUCLEOTIDE SEQUENCE [LARGE SCALE GENOMIC DNA]</scope>
    <source>
        <strain evidence="12">UBA11247</strain>
    </source>
</reference>
<evidence type="ECO:0000256" key="6">
    <source>
        <dbReference type="ARBA" id="ARBA00024916"/>
    </source>
</evidence>
<evidence type="ECO:0000256" key="5">
    <source>
        <dbReference type="ARBA" id="ARBA00023163"/>
    </source>
</evidence>
<dbReference type="EMBL" id="DQID01000231">
    <property type="protein sequence ID" value="HCT14885.1"/>
    <property type="molecule type" value="Genomic_DNA"/>
</dbReference>
<dbReference type="PANTHER" id="PTHR30437:SF4">
    <property type="entry name" value="TRANSCRIPTION ELONGATION FACTOR GREA"/>
    <property type="match status" value="1"/>
</dbReference>
<dbReference type="SUPFAM" id="SSF54534">
    <property type="entry name" value="FKBP-like"/>
    <property type="match status" value="1"/>
</dbReference>
<name>A0A3D4T0N6_9CORY</name>
<dbReference type="SUPFAM" id="SSF46557">
    <property type="entry name" value="GreA transcript cleavage protein, N-terminal domain"/>
    <property type="match status" value="1"/>
</dbReference>
<dbReference type="InterPro" id="IPR036953">
    <property type="entry name" value="GreA/GreB_C_sf"/>
</dbReference>
<dbReference type="AlphaFoldDB" id="A0A3D4T0N6"/>
<evidence type="ECO:0000256" key="4">
    <source>
        <dbReference type="ARBA" id="ARBA00023125"/>
    </source>
</evidence>
<evidence type="ECO:0000256" key="2">
    <source>
        <dbReference type="ARBA" id="ARBA00013729"/>
    </source>
</evidence>
<accession>A0A3D4T0N6</accession>
<evidence type="ECO:0000256" key="1">
    <source>
        <dbReference type="ARBA" id="ARBA00008213"/>
    </source>
</evidence>
<comment type="function">
    <text evidence="6 8">Necessary for efficient RNA polymerase transcription elongation past template-encoded arresting sites. The arresting sites in DNA have the property of trapping a certain fraction of elongating RNA polymerases that pass through, resulting in locked ternary complexes. Cleavage of the nascent transcript by cleavage factors such as GreA or GreB allows the resumption of elongation from the new 3'terminus. GreA releases sequences of 2 to 3 nucleotides.</text>
</comment>
<dbReference type="FunFam" id="1.10.287.180:FF:000001">
    <property type="entry name" value="Transcription elongation factor GreA"/>
    <property type="match status" value="1"/>
</dbReference>
<comment type="similarity">
    <text evidence="1 8">Belongs to the GreA/GreB family.</text>
</comment>
<dbReference type="PANTHER" id="PTHR30437">
    <property type="entry name" value="TRANSCRIPTION ELONGATION FACTOR GREA"/>
    <property type="match status" value="1"/>
</dbReference>
<evidence type="ECO:0000256" key="8">
    <source>
        <dbReference type="HAMAP-Rule" id="MF_00105"/>
    </source>
</evidence>
<dbReference type="InterPro" id="IPR018151">
    <property type="entry name" value="TF_GreA/GreB_CS"/>
</dbReference>
<keyword evidence="5 8" id="KW-0804">Transcription</keyword>
<dbReference type="NCBIfam" id="NF001262">
    <property type="entry name" value="PRK00226.1-3"/>
    <property type="match status" value="1"/>
</dbReference>
<comment type="caution">
    <text evidence="12">The sequence shown here is derived from an EMBL/GenBank/DDBJ whole genome shotgun (WGS) entry which is preliminary data.</text>
</comment>
<evidence type="ECO:0000259" key="11">
    <source>
        <dbReference type="Pfam" id="PF03449"/>
    </source>
</evidence>
<feature type="domain" description="Transcription elongation factor GreA/GreB C-terminal" evidence="10">
    <location>
        <begin position="83"/>
        <end position="161"/>
    </location>
</feature>
<evidence type="ECO:0000313" key="13">
    <source>
        <dbReference type="Proteomes" id="UP000261739"/>
    </source>
</evidence>
<feature type="domain" description="Transcription elongation factor GreA/GreB N-terminal" evidence="11">
    <location>
        <begin position="8"/>
        <end position="76"/>
    </location>
</feature>
<feature type="region of interest" description="Disordered" evidence="9">
    <location>
        <begin position="34"/>
        <end position="58"/>
    </location>
</feature>
<dbReference type="GO" id="GO:0006354">
    <property type="term" value="P:DNA-templated transcription elongation"/>
    <property type="evidence" value="ECO:0007669"/>
    <property type="project" value="TreeGrafter"/>
</dbReference>
<dbReference type="InterPro" id="IPR028624">
    <property type="entry name" value="Tscrpt_elong_fac_GreA/B"/>
</dbReference>
<keyword evidence="12" id="KW-0251">Elongation factor</keyword>
<dbReference type="GO" id="GO:0032784">
    <property type="term" value="P:regulation of DNA-templated transcription elongation"/>
    <property type="evidence" value="ECO:0007669"/>
    <property type="project" value="UniProtKB-UniRule"/>
</dbReference>
<keyword evidence="3 8" id="KW-0805">Transcription regulation</keyword>
<dbReference type="Gene3D" id="1.10.287.180">
    <property type="entry name" value="Transcription elongation factor, GreA/GreB, N-terminal domain"/>
    <property type="match status" value="1"/>
</dbReference>
<gene>
    <name evidence="8" type="primary">greA</name>
    <name evidence="12" type="ORF">DIW82_08910</name>
</gene>
<sequence>MADNQTTWLTQESYDRLSDELTALKNNRTALAAEINERREEGDLKENGGYHAAREQQGQEEARIVYLEELLDSATIGEAPQESGVALVGSVVHVYYDGDEDDKETFLIGTRGLESSNPDLETYSTDAPLGAALIGAKEGETREYQVPATGGTVSVTVVSAEPYDPDRDIPRDQQ</sequence>
<dbReference type="InterPro" id="IPR022691">
    <property type="entry name" value="Tscrpt_elong_fac_GreA/B_N"/>
</dbReference>
<dbReference type="STRING" id="863239.GCA_000213935_02107"/>
<dbReference type="PIRSF" id="PIRSF006092">
    <property type="entry name" value="GreA_GreB"/>
    <property type="match status" value="1"/>
</dbReference>
<organism evidence="12 13">
    <name type="scientific">Corynebacterium nuruki</name>
    <dbReference type="NCBI Taxonomy" id="1032851"/>
    <lineage>
        <taxon>Bacteria</taxon>
        <taxon>Bacillati</taxon>
        <taxon>Actinomycetota</taxon>
        <taxon>Actinomycetes</taxon>
        <taxon>Mycobacteriales</taxon>
        <taxon>Corynebacteriaceae</taxon>
        <taxon>Corynebacterium</taxon>
    </lineage>
</organism>
<feature type="compositionally biased region" description="Basic and acidic residues" evidence="9">
    <location>
        <begin position="35"/>
        <end position="54"/>
    </location>
</feature>
<dbReference type="GO" id="GO:0003746">
    <property type="term" value="F:translation elongation factor activity"/>
    <property type="evidence" value="ECO:0007669"/>
    <property type="project" value="UniProtKB-KW"/>
</dbReference>
<evidence type="ECO:0000256" key="3">
    <source>
        <dbReference type="ARBA" id="ARBA00023015"/>
    </source>
</evidence>
<dbReference type="InterPro" id="IPR001437">
    <property type="entry name" value="Tscrpt_elong_fac_GreA/B_C"/>
</dbReference>
<dbReference type="InterPro" id="IPR023459">
    <property type="entry name" value="Tscrpt_elong_fac_GreA/B_fam"/>
</dbReference>
<dbReference type="Pfam" id="PF03449">
    <property type="entry name" value="GreA_GreB_N"/>
    <property type="match status" value="1"/>
</dbReference>
<dbReference type="Proteomes" id="UP000261739">
    <property type="component" value="Unassembled WGS sequence"/>
</dbReference>